<keyword evidence="4" id="KW-1185">Reference proteome</keyword>
<reference evidence="3 4" key="1">
    <citation type="journal article" date="2020" name="Cell">
        <title>Large-Scale Comparative Analyses of Tick Genomes Elucidate Their Genetic Diversity and Vector Capacities.</title>
        <authorList>
            <consortium name="Tick Genome and Microbiome Consortium (TIGMIC)"/>
            <person name="Jia N."/>
            <person name="Wang J."/>
            <person name="Shi W."/>
            <person name="Du L."/>
            <person name="Sun Y."/>
            <person name="Zhan W."/>
            <person name="Jiang J.F."/>
            <person name="Wang Q."/>
            <person name="Zhang B."/>
            <person name="Ji P."/>
            <person name="Bell-Sakyi L."/>
            <person name="Cui X.M."/>
            <person name="Yuan T.T."/>
            <person name="Jiang B.G."/>
            <person name="Yang W.F."/>
            <person name="Lam T.T."/>
            <person name="Chang Q.C."/>
            <person name="Ding S.J."/>
            <person name="Wang X.J."/>
            <person name="Zhu J.G."/>
            <person name="Ruan X.D."/>
            <person name="Zhao L."/>
            <person name="Wei J.T."/>
            <person name="Ye R.Z."/>
            <person name="Que T.C."/>
            <person name="Du C.H."/>
            <person name="Zhou Y.H."/>
            <person name="Cheng J.X."/>
            <person name="Dai P.F."/>
            <person name="Guo W.B."/>
            <person name="Han X.H."/>
            <person name="Huang E.J."/>
            <person name="Li L.F."/>
            <person name="Wei W."/>
            <person name="Gao Y.C."/>
            <person name="Liu J.Z."/>
            <person name="Shao H.Z."/>
            <person name="Wang X."/>
            <person name="Wang C.C."/>
            <person name="Yang T.C."/>
            <person name="Huo Q.B."/>
            <person name="Li W."/>
            <person name="Chen H.Y."/>
            <person name="Chen S.E."/>
            <person name="Zhou L.G."/>
            <person name="Ni X.B."/>
            <person name="Tian J.H."/>
            <person name="Sheng Y."/>
            <person name="Liu T."/>
            <person name="Pan Y.S."/>
            <person name="Xia L.Y."/>
            <person name="Li J."/>
            <person name="Zhao F."/>
            <person name="Cao W.C."/>
        </authorList>
    </citation>
    <scope>NUCLEOTIDE SEQUENCE [LARGE SCALE GENOMIC DNA]</scope>
    <source>
        <strain evidence="3">HaeL-2018</strain>
    </source>
</reference>
<accession>A0A9J6FCU4</accession>
<comment type="caution">
    <text evidence="3">The sequence shown here is derived from an EMBL/GenBank/DDBJ whole genome shotgun (WGS) entry which is preliminary data.</text>
</comment>
<protein>
    <submittedName>
        <fullName evidence="3">Uncharacterized protein</fullName>
    </submittedName>
</protein>
<evidence type="ECO:0000313" key="3">
    <source>
        <dbReference type="EMBL" id="KAH9359940.1"/>
    </source>
</evidence>
<dbReference type="SUPFAM" id="SSF48264">
    <property type="entry name" value="Cytochrome P450"/>
    <property type="match status" value="1"/>
</dbReference>
<evidence type="ECO:0000313" key="4">
    <source>
        <dbReference type="Proteomes" id="UP000821853"/>
    </source>
</evidence>
<dbReference type="Pfam" id="PF00067">
    <property type="entry name" value="p450"/>
    <property type="match status" value="1"/>
</dbReference>
<dbReference type="Proteomes" id="UP000821853">
    <property type="component" value="Chromosome 1"/>
</dbReference>
<dbReference type="AlphaFoldDB" id="A0A9J6FCU4"/>
<dbReference type="EMBL" id="JABSTR010000001">
    <property type="protein sequence ID" value="KAH9359940.1"/>
    <property type="molecule type" value="Genomic_DNA"/>
</dbReference>
<sequence>MNTALTMASPYTLTQEEFQSAAENIQKAEGQAVDFYKLILPCASNNISTLLYGRRFPYDHPTRAYVDQLVQRLVKALRLGALFQFKPTLLTTIMINIPGSRLKKVISSVDDISLFTK</sequence>
<proteinExistence type="inferred from homology"/>
<dbReference type="Gene3D" id="1.10.630.10">
    <property type="entry name" value="Cytochrome P450"/>
    <property type="match status" value="1"/>
</dbReference>
<dbReference type="GO" id="GO:0004497">
    <property type="term" value="F:monooxygenase activity"/>
    <property type="evidence" value="ECO:0007669"/>
    <property type="project" value="UniProtKB-KW"/>
</dbReference>
<organism evidence="3 4">
    <name type="scientific">Haemaphysalis longicornis</name>
    <name type="common">Bush tick</name>
    <dbReference type="NCBI Taxonomy" id="44386"/>
    <lineage>
        <taxon>Eukaryota</taxon>
        <taxon>Metazoa</taxon>
        <taxon>Ecdysozoa</taxon>
        <taxon>Arthropoda</taxon>
        <taxon>Chelicerata</taxon>
        <taxon>Arachnida</taxon>
        <taxon>Acari</taxon>
        <taxon>Parasitiformes</taxon>
        <taxon>Ixodida</taxon>
        <taxon>Ixodoidea</taxon>
        <taxon>Ixodidae</taxon>
        <taxon>Haemaphysalinae</taxon>
        <taxon>Haemaphysalis</taxon>
    </lineage>
</organism>
<keyword evidence="2" id="KW-0560">Oxidoreductase</keyword>
<comment type="similarity">
    <text evidence="1">Belongs to the cytochrome P450 family.</text>
</comment>
<name>A0A9J6FCU4_HAELO</name>
<dbReference type="GO" id="GO:0016705">
    <property type="term" value="F:oxidoreductase activity, acting on paired donors, with incorporation or reduction of molecular oxygen"/>
    <property type="evidence" value="ECO:0007669"/>
    <property type="project" value="InterPro"/>
</dbReference>
<dbReference type="InterPro" id="IPR001128">
    <property type="entry name" value="Cyt_P450"/>
</dbReference>
<dbReference type="OMA" id="FSINAYH"/>
<dbReference type="GO" id="GO:0005506">
    <property type="term" value="F:iron ion binding"/>
    <property type="evidence" value="ECO:0007669"/>
    <property type="project" value="InterPro"/>
</dbReference>
<dbReference type="InterPro" id="IPR036396">
    <property type="entry name" value="Cyt_P450_sf"/>
</dbReference>
<gene>
    <name evidence="3" type="ORF">HPB48_007063</name>
</gene>
<evidence type="ECO:0000256" key="2">
    <source>
        <dbReference type="ARBA" id="ARBA00023033"/>
    </source>
</evidence>
<dbReference type="GO" id="GO:0020037">
    <property type="term" value="F:heme binding"/>
    <property type="evidence" value="ECO:0007669"/>
    <property type="project" value="InterPro"/>
</dbReference>
<dbReference type="VEuPathDB" id="VectorBase:HLOH_053762"/>
<evidence type="ECO:0000256" key="1">
    <source>
        <dbReference type="ARBA" id="ARBA00010617"/>
    </source>
</evidence>
<keyword evidence="2" id="KW-0503">Monooxygenase</keyword>